<keyword evidence="2" id="KW-1185">Reference proteome</keyword>
<dbReference type="InParanoid" id="A0A3G9J2G5"/>
<gene>
    <name evidence="1" type="ORF">SG0102_03110</name>
</gene>
<accession>A0A3G9J2G5</accession>
<dbReference type="PANTHER" id="PTHR40056">
    <property type="entry name" value="HYPOTHETICAL CYTOSOLIC PROTEIN"/>
    <property type="match status" value="1"/>
</dbReference>
<protein>
    <recommendedName>
        <fullName evidence="3">DUF1836 domain-containing protein</fullName>
    </recommendedName>
</protein>
<sequence>MSEKSIHLLRWEEIPDFPLYMDQVINLVESSLSFMKLDDDDKIVTSTMINNYVKSKIVSAPIKKKYVRNHVAYFIVICLLKKVYSLEDISKLIKVQFDHAPTAMAYDQFCDVFEELYRGVDEPHDYTVSLEIQNLFRKTIMSVVYTISVEQAIHNEKTIAEVKKEEEKKRKKKD</sequence>
<proteinExistence type="predicted"/>
<dbReference type="EMBL" id="AP019309">
    <property type="protein sequence ID" value="BBH25377.1"/>
    <property type="molecule type" value="Genomic_DNA"/>
</dbReference>
<evidence type="ECO:0000313" key="1">
    <source>
        <dbReference type="EMBL" id="BBH25377.1"/>
    </source>
</evidence>
<dbReference type="KEGG" id="ebm:SG0102_03110"/>
<evidence type="ECO:0008006" key="3">
    <source>
        <dbReference type="Google" id="ProtNLM"/>
    </source>
</evidence>
<evidence type="ECO:0000313" key="2">
    <source>
        <dbReference type="Proteomes" id="UP000268059"/>
    </source>
</evidence>
<dbReference type="PANTHER" id="PTHR40056:SF1">
    <property type="entry name" value="DUF1836 DOMAIN-CONTAINING PROTEIN"/>
    <property type="match status" value="1"/>
</dbReference>
<name>A0A3G9J2G5_9FIRM</name>
<organism evidence="1 2">
    <name type="scientific">Intestinibaculum porci</name>
    <dbReference type="NCBI Taxonomy" id="2487118"/>
    <lineage>
        <taxon>Bacteria</taxon>
        <taxon>Bacillati</taxon>
        <taxon>Bacillota</taxon>
        <taxon>Erysipelotrichia</taxon>
        <taxon>Erysipelotrichales</taxon>
        <taxon>Erysipelotrichaceae</taxon>
        <taxon>Intestinibaculum</taxon>
    </lineage>
</organism>
<dbReference type="OrthoDB" id="3191472at2"/>
<dbReference type="RefSeq" id="WP_125118328.1">
    <property type="nucleotide sequence ID" value="NZ_AP019309.1"/>
</dbReference>
<dbReference type="Proteomes" id="UP000268059">
    <property type="component" value="Chromosome"/>
</dbReference>
<dbReference type="Pfam" id="PF08876">
    <property type="entry name" value="DUF1836"/>
    <property type="match status" value="1"/>
</dbReference>
<reference evidence="1 2" key="1">
    <citation type="submission" date="2018-11" db="EMBL/GenBank/DDBJ databases">
        <title>Novel Erysipelotrichaceae bacterium isolated from small intestine of a swine.</title>
        <authorList>
            <person name="Kim J.S."/>
            <person name="Choe H."/>
            <person name="Lee Y.R."/>
            <person name="Kim K.M."/>
            <person name="Park D.S."/>
        </authorList>
    </citation>
    <scope>NUCLEOTIDE SEQUENCE [LARGE SCALE GENOMIC DNA]</scope>
    <source>
        <strain evidence="1 2">SG0102</strain>
    </source>
</reference>
<dbReference type="InterPro" id="IPR014975">
    <property type="entry name" value="DUF1836"/>
</dbReference>
<dbReference type="AlphaFoldDB" id="A0A3G9J2G5"/>